<organism evidence="6 7">
    <name type="scientific">Phellinidium pouzarii</name>
    <dbReference type="NCBI Taxonomy" id="167371"/>
    <lineage>
        <taxon>Eukaryota</taxon>
        <taxon>Fungi</taxon>
        <taxon>Dikarya</taxon>
        <taxon>Basidiomycota</taxon>
        <taxon>Agaricomycotina</taxon>
        <taxon>Agaricomycetes</taxon>
        <taxon>Hymenochaetales</taxon>
        <taxon>Hymenochaetaceae</taxon>
        <taxon>Phellinidium</taxon>
    </lineage>
</organism>
<dbReference type="GO" id="GO:0005886">
    <property type="term" value="C:plasma membrane"/>
    <property type="evidence" value="ECO:0007669"/>
    <property type="project" value="InterPro"/>
</dbReference>
<dbReference type="AlphaFoldDB" id="A0A4S4L5I0"/>
<dbReference type="EMBL" id="SGPK01000308">
    <property type="protein sequence ID" value="THH04830.1"/>
    <property type="molecule type" value="Genomic_DNA"/>
</dbReference>
<evidence type="ECO:0000256" key="1">
    <source>
        <dbReference type="ARBA" id="ARBA00004141"/>
    </source>
</evidence>
<comment type="subcellular location">
    <subcellularLocation>
        <location evidence="1">Membrane</location>
        <topology evidence="1">Multi-pass membrane protein</topology>
    </subcellularLocation>
</comment>
<dbReference type="OrthoDB" id="2354757at2759"/>
<feature type="transmembrane region" description="Helical" evidence="5">
    <location>
        <begin position="103"/>
        <end position="124"/>
    </location>
</feature>
<evidence type="ECO:0008006" key="8">
    <source>
        <dbReference type="Google" id="ProtNLM"/>
    </source>
</evidence>
<dbReference type="Pfam" id="PF06687">
    <property type="entry name" value="SUR7"/>
    <property type="match status" value="1"/>
</dbReference>
<comment type="caution">
    <text evidence="6">The sequence shown here is derived from an EMBL/GenBank/DDBJ whole genome shotgun (WGS) entry which is preliminary data.</text>
</comment>
<dbReference type="PANTHER" id="PTHR28013">
    <property type="entry name" value="PROTEIN DCV1-RELATED"/>
    <property type="match status" value="1"/>
</dbReference>
<keyword evidence="3 5" id="KW-1133">Transmembrane helix</keyword>
<gene>
    <name evidence="6" type="ORF">EW145_g5233</name>
</gene>
<feature type="transmembrane region" description="Helical" evidence="5">
    <location>
        <begin position="144"/>
        <end position="164"/>
    </location>
</feature>
<dbReference type="Proteomes" id="UP000308199">
    <property type="component" value="Unassembled WGS sequence"/>
</dbReference>
<evidence type="ECO:0000313" key="6">
    <source>
        <dbReference type="EMBL" id="THH04830.1"/>
    </source>
</evidence>
<keyword evidence="4 5" id="KW-0472">Membrane</keyword>
<keyword evidence="2 5" id="KW-0812">Transmembrane</keyword>
<evidence type="ECO:0000313" key="7">
    <source>
        <dbReference type="Proteomes" id="UP000308199"/>
    </source>
</evidence>
<dbReference type="PANTHER" id="PTHR28013:SF3">
    <property type="entry name" value="PROTEIN DCV1-RELATED"/>
    <property type="match status" value="1"/>
</dbReference>
<dbReference type="InterPro" id="IPR009571">
    <property type="entry name" value="SUR7/Rim9-like_fungi"/>
</dbReference>
<evidence type="ECO:0000256" key="3">
    <source>
        <dbReference type="ARBA" id="ARBA00022989"/>
    </source>
</evidence>
<keyword evidence="7" id="KW-1185">Reference proteome</keyword>
<evidence type="ECO:0000256" key="5">
    <source>
        <dbReference type="SAM" id="Phobius"/>
    </source>
</evidence>
<sequence length="197" mass="21570">MSRAFCIPGIFFLTCALVLLILVSISLPTLTAFDFARVHFNSASNAGDSRAIDQIRFGIWSYCTDSVSSGERTCSSTAAAVTFLAFLFSFSQHVTLTLVSSLLSFLAAILTLIAFLVDIALFAFVKHEMGKLNIGAHTITGPGFWITFVSFILLLLAGCTVCFGRRRARMDGASSSYPMASTGKNTPFWNRFRRRGY</sequence>
<protein>
    <recommendedName>
        <fullName evidence="8">Pali-domain-containing protein</fullName>
    </recommendedName>
</protein>
<evidence type="ECO:0000256" key="2">
    <source>
        <dbReference type="ARBA" id="ARBA00022692"/>
    </source>
</evidence>
<dbReference type="GO" id="GO:0035838">
    <property type="term" value="C:growing cell tip"/>
    <property type="evidence" value="ECO:0007669"/>
    <property type="project" value="TreeGrafter"/>
</dbReference>
<dbReference type="InterPro" id="IPR051380">
    <property type="entry name" value="pH-response_reg_palI/RIM9"/>
</dbReference>
<reference evidence="6 7" key="1">
    <citation type="submission" date="2019-02" db="EMBL/GenBank/DDBJ databases">
        <title>Genome sequencing of the rare red list fungi Phellinidium pouzarii.</title>
        <authorList>
            <person name="Buettner E."/>
            <person name="Kellner H."/>
        </authorList>
    </citation>
    <scope>NUCLEOTIDE SEQUENCE [LARGE SCALE GENOMIC DNA]</scope>
    <source>
        <strain evidence="6 7">DSM 108285</strain>
    </source>
</reference>
<name>A0A4S4L5I0_9AGAM</name>
<feature type="transmembrane region" description="Helical" evidence="5">
    <location>
        <begin position="77"/>
        <end position="96"/>
    </location>
</feature>
<dbReference type="GO" id="GO:0032153">
    <property type="term" value="C:cell division site"/>
    <property type="evidence" value="ECO:0007669"/>
    <property type="project" value="TreeGrafter"/>
</dbReference>
<accession>A0A4S4L5I0</accession>
<proteinExistence type="predicted"/>
<evidence type="ECO:0000256" key="4">
    <source>
        <dbReference type="ARBA" id="ARBA00023136"/>
    </source>
</evidence>